<reference evidence="2" key="2">
    <citation type="journal article" date="2015" name="Data Brief">
        <title>Shoot transcriptome of the giant reed, Arundo donax.</title>
        <authorList>
            <person name="Barrero R.A."/>
            <person name="Guerrero F.D."/>
            <person name="Moolhuijzen P."/>
            <person name="Goolsby J.A."/>
            <person name="Tidwell J."/>
            <person name="Bellgard S.E."/>
            <person name="Bellgard M.I."/>
        </authorList>
    </citation>
    <scope>NUCLEOTIDE SEQUENCE</scope>
    <source>
        <tissue evidence="2">Shoot tissue taken approximately 20 cm above the soil surface</tissue>
    </source>
</reference>
<reference evidence="2" key="1">
    <citation type="submission" date="2014-09" db="EMBL/GenBank/DDBJ databases">
        <authorList>
            <person name="Magalhaes I.L.F."/>
            <person name="Oliveira U."/>
            <person name="Santos F.R."/>
            <person name="Vidigal T.H.D.A."/>
            <person name="Brescovit A.D."/>
            <person name="Santos A.J."/>
        </authorList>
    </citation>
    <scope>NUCLEOTIDE SEQUENCE</scope>
    <source>
        <tissue evidence="2">Shoot tissue taken approximately 20 cm above the soil surface</tissue>
    </source>
</reference>
<proteinExistence type="predicted"/>
<feature type="region of interest" description="Disordered" evidence="1">
    <location>
        <begin position="1"/>
        <end position="82"/>
    </location>
</feature>
<evidence type="ECO:0000256" key="1">
    <source>
        <dbReference type="SAM" id="MobiDB-lite"/>
    </source>
</evidence>
<feature type="compositionally biased region" description="Gly residues" evidence="1">
    <location>
        <begin position="13"/>
        <end position="23"/>
    </location>
</feature>
<protein>
    <submittedName>
        <fullName evidence="2">Uncharacterized protein</fullName>
    </submittedName>
</protein>
<feature type="compositionally biased region" description="Basic and acidic residues" evidence="1">
    <location>
        <begin position="43"/>
        <end position="58"/>
    </location>
</feature>
<dbReference type="AlphaFoldDB" id="A0A0A9G0C9"/>
<sequence length="106" mass="11771">MSRRYRNDFCDAGGHGEPVGAGAGRLRCVQGRKDHPPGAGLCQDRRGDEGHRLQDPRYHPPAGTADPPHAHDSRRHRPGSLQGKTSYRNFCSIYIHQFACSLLLLK</sequence>
<accession>A0A0A9G0C9</accession>
<dbReference type="EMBL" id="GBRH01181895">
    <property type="protein sequence ID" value="JAE16001.1"/>
    <property type="molecule type" value="Transcribed_RNA"/>
</dbReference>
<organism evidence="2">
    <name type="scientific">Arundo donax</name>
    <name type="common">Giant reed</name>
    <name type="synonym">Donax arundinaceus</name>
    <dbReference type="NCBI Taxonomy" id="35708"/>
    <lineage>
        <taxon>Eukaryota</taxon>
        <taxon>Viridiplantae</taxon>
        <taxon>Streptophyta</taxon>
        <taxon>Embryophyta</taxon>
        <taxon>Tracheophyta</taxon>
        <taxon>Spermatophyta</taxon>
        <taxon>Magnoliopsida</taxon>
        <taxon>Liliopsida</taxon>
        <taxon>Poales</taxon>
        <taxon>Poaceae</taxon>
        <taxon>PACMAD clade</taxon>
        <taxon>Arundinoideae</taxon>
        <taxon>Arundineae</taxon>
        <taxon>Arundo</taxon>
    </lineage>
</organism>
<evidence type="ECO:0000313" key="2">
    <source>
        <dbReference type="EMBL" id="JAE16001.1"/>
    </source>
</evidence>
<name>A0A0A9G0C9_ARUDO</name>